<name>A0A920C9P3_9BACI</name>
<comment type="caution">
    <text evidence="5">Lacks conserved residue(s) required for the propagation of feature annotation.</text>
</comment>
<feature type="binding site" evidence="5">
    <location>
        <position position="82"/>
    </location>
    <ligand>
        <name>3-dehydroquinate</name>
        <dbReference type="ChEBI" id="CHEBI:32364"/>
    </ligand>
</feature>
<keyword evidence="3 5" id="KW-0456">Lyase</keyword>
<dbReference type="InterPro" id="IPR018508">
    <property type="entry name" value="3-dehydroquinate_DH_AS"/>
</dbReference>
<keyword evidence="2 5" id="KW-0057">Aromatic amino acid biosynthesis</keyword>
<evidence type="ECO:0000313" key="7">
    <source>
        <dbReference type="Proteomes" id="UP000676917"/>
    </source>
</evidence>
<evidence type="ECO:0000256" key="2">
    <source>
        <dbReference type="ARBA" id="ARBA00023141"/>
    </source>
</evidence>
<dbReference type="EMBL" id="BORP01000008">
    <property type="protein sequence ID" value="GIO28707.1"/>
    <property type="molecule type" value="Genomic_DNA"/>
</dbReference>
<dbReference type="InterPro" id="IPR050146">
    <property type="entry name" value="Type-I_3-dehydroquinase"/>
</dbReference>
<dbReference type="Pfam" id="PF01487">
    <property type="entry name" value="DHquinase_I"/>
    <property type="match status" value="1"/>
</dbReference>
<comment type="function">
    <text evidence="5">Involved in the third step of the chorismate pathway, which leads to the biosynthesis of aromatic amino acids. Catalyzes the cis-dehydration of 3-dehydroquinate (DHQ) and introduces the first double bond of the aromatic ring to yield 3-dehydroshikimate.</text>
</comment>
<comment type="similarity">
    <text evidence="5">Belongs to the type-I 3-dehydroquinase family.</text>
</comment>
<feature type="active site" description="Proton donor/acceptor" evidence="5">
    <location>
        <position position="143"/>
    </location>
</feature>
<organism evidence="6 7">
    <name type="scientific">Ornithinibacillus bavariensis</name>
    <dbReference type="NCBI Taxonomy" id="545502"/>
    <lineage>
        <taxon>Bacteria</taxon>
        <taxon>Bacillati</taxon>
        <taxon>Bacillota</taxon>
        <taxon>Bacilli</taxon>
        <taxon>Bacillales</taxon>
        <taxon>Bacillaceae</taxon>
        <taxon>Ornithinibacillus</taxon>
    </lineage>
</organism>
<dbReference type="GO" id="GO:0009073">
    <property type="term" value="P:aromatic amino acid family biosynthetic process"/>
    <property type="evidence" value="ECO:0007669"/>
    <property type="project" value="UniProtKB-KW"/>
</dbReference>
<feature type="binding site" evidence="5">
    <location>
        <position position="213"/>
    </location>
    <ligand>
        <name>3-dehydroquinate</name>
        <dbReference type="ChEBI" id="CHEBI:32364"/>
    </ligand>
</feature>
<protein>
    <recommendedName>
        <fullName evidence="5">3-dehydroquinate dehydratase</fullName>
        <shortName evidence="5">3-dehydroquinase</shortName>
        <ecNumber evidence="5">4.2.1.10</ecNumber>
    </recommendedName>
    <alternativeName>
        <fullName evidence="5">Type I DHQase</fullName>
    </alternativeName>
    <alternativeName>
        <fullName evidence="5">Type I dehydroquinase</fullName>
        <shortName evidence="5">DHQ1</shortName>
    </alternativeName>
</protein>
<dbReference type="GO" id="GO:0003855">
    <property type="term" value="F:3-dehydroquinate dehydratase activity"/>
    <property type="evidence" value="ECO:0007669"/>
    <property type="project" value="UniProtKB-UniRule"/>
</dbReference>
<dbReference type="RefSeq" id="WP_212922159.1">
    <property type="nucleotide sequence ID" value="NZ_BORP01000008.1"/>
</dbReference>
<dbReference type="EC" id="4.2.1.10" evidence="5"/>
<evidence type="ECO:0000256" key="4">
    <source>
        <dbReference type="ARBA" id="ARBA00023270"/>
    </source>
</evidence>
<dbReference type="AlphaFoldDB" id="A0A920C9P3"/>
<comment type="catalytic activity">
    <reaction evidence="1 5">
        <text>3-dehydroquinate = 3-dehydroshikimate + H2O</text>
        <dbReference type="Rhea" id="RHEA:21096"/>
        <dbReference type="ChEBI" id="CHEBI:15377"/>
        <dbReference type="ChEBI" id="CHEBI:16630"/>
        <dbReference type="ChEBI" id="CHEBI:32364"/>
        <dbReference type="EC" id="4.2.1.10"/>
    </reaction>
</comment>
<dbReference type="InterPro" id="IPR013785">
    <property type="entry name" value="Aldolase_TIM"/>
</dbReference>
<dbReference type="GO" id="GO:0046279">
    <property type="term" value="P:3,4-dihydroxybenzoate biosynthetic process"/>
    <property type="evidence" value="ECO:0007669"/>
    <property type="project" value="TreeGrafter"/>
</dbReference>
<dbReference type="SUPFAM" id="SSF51569">
    <property type="entry name" value="Aldolase"/>
    <property type="match status" value="1"/>
</dbReference>
<dbReference type="NCBIfam" id="TIGR01093">
    <property type="entry name" value="aroD"/>
    <property type="match status" value="1"/>
</dbReference>
<feature type="active site" description="Schiff-base intermediate with substrate" evidence="5">
    <location>
        <position position="170"/>
    </location>
</feature>
<dbReference type="FunFam" id="3.20.20.70:FF:000047">
    <property type="entry name" value="3-dehydroquinate dehydratase"/>
    <property type="match status" value="1"/>
</dbReference>
<evidence type="ECO:0000256" key="5">
    <source>
        <dbReference type="HAMAP-Rule" id="MF_00214"/>
    </source>
</evidence>
<feature type="binding site" evidence="5">
    <location>
        <position position="236"/>
    </location>
    <ligand>
        <name>3-dehydroquinate</name>
        <dbReference type="ChEBI" id="CHEBI:32364"/>
    </ligand>
</feature>
<proteinExistence type="inferred from homology"/>
<keyword evidence="5" id="KW-0028">Amino-acid biosynthesis</keyword>
<evidence type="ECO:0000256" key="1">
    <source>
        <dbReference type="ARBA" id="ARBA00001864"/>
    </source>
</evidence>
<comment type="pathway">
    <text evidence="5">Metabolic intermediate biosynthesis; chorismate biosynthesis; chorismate from D-erythrose 4-phosphate and phosphoenolpyruvate: step 3/7.</text>
</comment>
<dbReference type="Proteomes" id="UP000676917">
    <property type="component" value="Unassembled WGS sequence"/>
</dbReference>
<dbReference type="GO" id="GO:0008652">
    <property type="term" value="P:amino acid biosynthetic process"/>
    <property type="evidence" value="ECO:0007669"/>
    <property type="project" value="UniProtKB-KW"/>
</dbReference>
<dbReference type="PANTHER" id="PTHR43699:SF1">
    <property type="entry name" value="3-DEHYDROQUINATE DEHYDRATASE"/>
    <property type="match status" value="1"/>
</dbReference>
<dbReference type="PANTHER" id="PTHR43699">
    <property type="entry name" value="3-DEHYDROQUINATE DEHYDRATASE"/>
    <property type="match status" value="1"/>
</dbReference>
<dbReference type="InterPro" id="IPR001381">
    <property type="entry name" value="DHquinase_I"/>
</dbReference>
<dbReference type="HAMAP" id="MF_00214">
    <property type="entry name" value="AroD"/>
    <property type="match status" value="1"/>
</dbReference>
<dbReference type="GO" id="GO:0009423">
    <property type="term" value="P:chorismate biosynthetic process"/>
    <property type="evidence" value="ECO:0007669"/>
    <property type="project" value="UniProtKB-UniRule"/>
</dbReference>
<comment type="caution">
    <text evidence="6">The sequence shown here is derived from an EMBL/GenBank/DDBJ whole genome shotgun (WGS) entry which is preliminary data.</text>
</comment>
<feature type="binding site" evidence="5">
    <location>
        <position position="232"/>
    </location>
    <ligand>
        <name>3-dehydroquinate</name>
        <dbReference type="ChEBI" id="CHEBI:32364"/>
    </ligand>
</feature>
<dbReference type="Gene3D" id="3.20.20.70">
    <property type="entry name" value="Aldolase class I"/>
    <property type="match status" value="1"/>
</dbReference>
<reference evidence="6" key="1">
    <citation type="submission" date="2021-03" db="EMBL/GenBank/DDBJ databases">
        <title>Antimicrobial resistance genes in bacteria isolated from Japanese honey, and their potential for conferring macrolide and lincosamide resistance in the American foulbrood pathogen Paenibacillus larvae.</title>
        <authorList>
            <person name="Okamoto M."/>
            <person name="Kumagai M."/>
            <person name="Kanamori H."/>
            <person name="Takamatsu D."/>
        </authorList>
    </citation>
    <scope>NUCLEOTIDE SEQUENCE</scope>
    <source>
        <strain evidence="6">J43TS3</strain>
    </source>
</reference>
<comment type="subunit">
    <text evidence="5">Homodimer.</text>
</comment>
<gene>
    <name evidence="5 6" type="primary">aroD</name>
    <name evidence="6" type="ORF">J43TS3_33180</name>
</gene>
<accession>A0A920C9P3</accession>
<feature type="binding site" evidence="5">
    <location>
        <begin position="46"/>
        <end position="48"/>
    </location>
    <ligand>
        <name>3-dehydroquinate</name>
        <dbReference type="ChEBI" id="CHEBI:32364"/>
    </ligand>
</feature>
<dbReference type="CDD" id="cd00502">
    <property type="entry name" value="DHQase_I"/>
    <property type="match status" value="1"/>
</dbReference>
<keyword evidence="7" id="KW-1185">Reference proteome</keyword>
<keyword evidence="4 5" id="KW-0704">Schiff base</keyword>
<dbReference type="PROSITE" id="PS01028">
    <property type="entry name" value="DEHYDROQUINASE_I"/>
    <property type="match status" value="1"/>
</dbReference>
<sequence>MNVLKVRDIVIGEGVPKIIVPLVGATEQALCKEVESLLKMKPDMFEWRADLYDAVEDSTSIERTLGVIRENVVNTPLLFTFRTENEGGKKHISLEHYREVLIRVISSGLVDLVDIELFLGEGLIKELILLAKKNGVFVVLSNHDFQRTPHKEELLTRFSKMQELGADIAKIAVMPNSAHDVITLLDTTQEIKENIANRPFITIAMGDKGVVSRLTGELFGSSATFASGVNKSAPGQIEISELRHILELLHQYGK</sequence>
<evidence type="ECO:0000313" key="6">
    <source>
        <dbReference type="EMBL" id="GIO28707.1"/>
    </source>
</evidence>
<evidence type="ECO:0000256" key="3">
    <source>
        <dbReference type="ARBA" id="ARBA00023239"/>
    </source>
</evidence>